<comment type="subcellular location">
    <subcellularLocation>
        <location evidence="1">Nucleus</location>
    </subcellularLocation>
</comment>
<evidence type="ECO:0000256" key="7">
    <source>
        <dbReference type="SAM" id="MobiDB-lite"/>
    </source>
</evidence>
<dbReference type="Gene3D" id="4.10.240.10">
    <property type="entry name" value="Zn(2)-C6 fungal-type DNA-binding domain"/>
    <property type="match status" value="1"/>
</dbReference>
<dbReference type="GO" id="GO:0045944">
    <property type="term" value="P:positive regulation of transcription by RNA polymerase II"/>
    <property type="evidence" value="ECO:0007669"/>
    <property type="project" value="TreeGrafter"/>
</dbReference>
<dbReference type="InterPro" id="IPR001138">
    <property type="entry name" value="Zn2Cys6_DnaBD"/>
</dbReference>
<keyword evidence="5" id="KW-0804">Transcription</keyword>
<keyword evidence="6" id="KW-0539">Nucleus</keyword>
<dbReference type="InterPro" id="IPR036864">
    <property type="entry name" value="Zn2-C6_fun-type_DNA-bd_sf"/>
</dbReference>
<evidence type="ECO:0000313" key="9">
    <source>
        <dbReference type="EMBL" id="KAH7347356.1"/>
    </source>
</evidence>
<dbReference type="GO" id="GO:0043565">
    <property type="term" value="F:sequence-specific DNA binding"/>
    <property type="evidence" value="ECO:0007669"/>
    <property type="project" value="TreeGrafter"/>
</dbReference>
<dbReference type="Proteomes" id="UP000813385">
    <property type="component" value="Unassembled WGS sequence"/>
</dbReference>
<dbReference type="InterPro" id="IPR007219">
    <property type="entry name" value="XnlR_reg_dom"/>
</dbReference>
<keyword evidence="10" id="KW-1185">Reference proteome</keyword>
<name>A0A8K0WXR0_9PEZI</name>
<dbReference type="GO" id="GO:0008270">
    <property type="term" value="F:zinc ion binding"/>
    <property type="evidence" value="ECO:0007669"/>
    <property type="project" value="InterPro"/>
</dbReference>
<organism evidence="9 10">
    <name type="scientific">Plectosphaerella cucumerina</name>
    <dbReference type="NCBI Taxonomy" id="40658"/>
    <lineage>
        <taxon>Eukaryota</taxon>
        <taxon>Fungi</taxon>
        <taxon>Dikarya</taxon>
        <taxon>Ascomycota</taxon>
        <taxon>Pezizomycotina</taxon>
        <taxon>Sordariomycetes</taxon>
        <taxon>Hypocreomycetidae</taxon>
        <taxon>Glomerellales</taxon>
        <taxon>Plectosphaerellaceae</taxon>
        <taxon>Plectosphaerella</taxon>
    </lineage>
</organism>
<dbReference type="SMART" id="SM00066">
    <property type="entry name" value="GAL4"/>
    <property type="match status" value="1"/>
</dbReference>
<dbReference type="PROSITE" id="PS50048">
    <property type="entry name" value="ZN2_CY6_FUNGAL_2"/>
    <property type="match status" value="1"/>
</dbReference>
<dbReference type="GO" id="GO:0000981">
    <property type="term" value="F:DNA-binding transcription factor activity, RNA polymerase II-specific"/>
    <property type="evidence" value="ECO:0007669"/>
    <property type="project" value="InterPro"/>
</dbReference>
<evidence type="ECO:0000256" key="2">
    <source>
        <dbReference type="ARBA" id="ARBA00022723"/>
    </source>
</evidence>
<evidence type="ECO:0000256" key="6">
    <source>
        <dbReference type="ARBA" id="ARBA00023242"/>
    </source>
</evidence>
<dbReference type="SUPFAM" id="SSF57701">
    <property type="entry name" value="Zn2/Cys6 DNA-binding domain"/>
    <property type="match status" value="1"/>
</dbReference>
<dbReference type="OrthoDB" id="3037908at2759"/>
<proteinExistence type="predicted"/>
<sequence>MDQPADTPTDGTASPAAGRATSSPRGGARKRSLAQSAAAESPGSEDGDAQAVNRRKNHKVSRACDHCKQRKAKCSGTLPCAKCSRKGLVCLYDARYSRGRPPTPPPSRDHAAAVPAPAAVALPPSLPPPRAETSGLASRASPELGMAEIEGQVFDPTSGVTFLHRAWKRLARHDAAVQPPDETYDTTSVDRQQQPVTLTGDRPLPHMTEEDALRLTLPARDELDHLMYLYFDVCIATYRIVHRPSAEAWLRIVEANVRQGRPAWHEIGRARASIVLACLAVATAHNEKSRGTTAAEDVARALARSDRLFCVAAHLTDAETGAPRLESAQTRIVQTLYLLTTSRMNRAWYTFGSALQLISALGLHRRTARKRYMAQGTVDYIQAQFRMRTFWTAYVLDKYLGVIFGRPRHYHDDDIDQDMPDRIEDDEMTPQGPVVGFDEQLGCHIDALIFHAKIARITDQISREVYSIKPISEDERVSAAHRLSRAIHEWKASLPPYLGSIRPSMLITSFRRQSTVLKLAHSHAMMHANRLFLLAPLHADARAQVAECVGAARAVFDTVDGLATEGPIFHAFWWTHYVTFCALVVSYVWDIQLRRRGIVLTADEQAAHLALMDLARRCQTHLAQATATNSPSRRYAVILEEFRSEAMGQKGYQERELTVVAEPQFGSVVQGQMMEGPYDPSVFEPQPVMMPAEDSVPPMAYSLLDEWNTNDWLDLDASAFGPYMADLDTASLQWMPGMDM</sequence>
<dbReference type="CDD" id="cd00067">
    <property type="entry name" value="GAL4"/>
    <property type="match status" value="1"/>
</dbReference>
<accession>A0A8K0WXR0</accession>
<feature type="region of interest" description="Disordered" evidence="7">
    <location>
        <begin position="1"/>
        <end position="64"/>
    </location>
</feature>
<dbReference type="EMBL" id="JAGPXD010000007">
    <property type="protein sequence ID" value="KAH7347356.1"/>
    <property type="molecule type" value="Genomic_DNA"/>
</dbReference>
<keyword evidence="4" id="KW-0238">DNA-binding</keyword>
<dbReference type="PANTHER" id="PTHR47540">
    <property type="entry name" value="THIAMINE REPRESSIBLE GENES REGULATORY PROTEIN THI5"/>
    <property type="match status" value="1"/>
</dbReference>
<dbReference type="GO" id="GO:0006351">
    <property type="term" value="P:DNA-templated transcription"/>
    <property type="evidence" value="ECO:0007669"/>
    <property type="project" value="InterPro"/>
</dbReference>
<evidence type="ECO:0000256" key="1">
    <source>
        <dbReference type="ARBA" id="ARBA00004123"/>
    </source>
</evidence>
<keyword evidence="3" id="KW-0805">Transcription regulation</keyword>
<gene>
    <name evidence="9" type="ORF">B0T11DRAFT_291198</name>
</gene>
<evidence type="ECO:0000256" key="4">
    <source>
        <dbReference type="ARBA" id="ARBA00023125"/>
    </source>
</evidence>
<dbReference type="Pfam" id="PF04082">
    <property type="entry name" value="Fungal_trans"/>
    <property type="match status" value="1"/>
</dbReference>
<reference evidence="9" key="1">
    <citation type="journal article" date="2021" name="Nat. Commun.">
        <title>Genetic determinants of endophytism in the Arabidopsis root mycobiome.</title>
        <authorList>
            <person name="Mesny F."/>
            <person name="Miyauchi S."/>
            <person name="Thiergart T."/>
            <person name="Pickel B."/>
            <person name="Atanasova L."/>
            <person name="Karlsson M."/>
            <person name="Huettel B."/>
            <person name="Barry K.W."/>
            <person name="Haridas S."/>
            <person name="Chen C."/>
            <person name="Bauer D."/>
            <person name="Andreopoulos W."/>
            <person name="Pangilinan J."/>
            <person name="LaButti K."/>
            <person name="Riley R."/>
            <person name="Lipzen A."/>
            <person name="Clum A."/>
            <person name="Drula E."/>
            <person name="Henrissat B."/>
            <person name="Kohler A."/>
            <person name="Grigoriev I.V."/>
            <person name="Martin F.M."/>
            <person name="Hacquard S."/>
        </authorList>
    </citation>
    <scope>NUCLEOTIDE SEQUENCE</scope>
    <source>
        <strain evidence="9">MPI-CAGE-AT-0016</strain>
    </source>
</reference>
<dbReference type="GO" id="GO:0005634">
    <property type="term" value="C:nucleus"/>
    <property type="evidence" value="ECO:0007669"/>
    <property type="project" value="UniProtKB-SubCell"/>
</dbReference>
<evidence type="ECO:0000313" key="10">
    <source>
        <dbReference type="Proteomes" id="UP000813385"/>
    </source>
</evidence>
<evidence type="ECO:0000256" key="3">
    <source>
        <dbReference type="ARBA" id="ARBA00023015"/>
    </source>
</evidence>
<feature type="domain" description="Zn(2)-C6 fungal-type" evidence="8">
    <location>
        <begin position="63"/>
        <end position="92"/>
    </location>
</feature>
<dbReference type="AlphaFoldDB" id="A0A8K0WXR0"/>
<dbReference type="CDD" id="cd12148">
    <property type="entry name" value="fungal_TF_MHR"/>
    <property type="match status" value="1"/>
</dbReference>
<keyword evidence="2" id="KW-0479">Metal-binding</keyword>
<comment type="caution">
    <text evidence="9">The sequence shown here is derived from an EMBL/GenBank/DDBJ whole genome shotgun (WGS) entry which is preliminary data.</text>
</comment>
<evidence type="ECO:0000256" key="5">
    <source>
        <dbReference type="ARBA" id="ARBA00023163"/>
    </source>
</evidence>
<feature type="region of interest" description="Disordered" evidence="7">
    <location>
        <begin position="119"/>
        <end position="140"/>
    </location>
</feature>
<evidence type="ECO:0000259" key="8">
    <source>
        <dbReference type="PROSITE" id="PS50048"/>
    </source>
</evidence>
<dbReference type="PROSITE" id="PS00463">
    <property type="entry name" value="ZN2_CY6_FUNGAL_1"/>
    <property type="match status" value="1"/>
</dbReference>
<dbReference type="Pfam" id="PF00172">
    <property type="entry name" value="Zn_clus"/>
    <property type="match status" value="1"/>
</dbReference>
<dbReference type="SMART" id="SM00906">
    <property type="entry name" value="Fungal_trans"/>
    <property type="match status" value="1"/>
</dbReference>
<dbReference type="PANTHER" id="PTHR47540:SF2">
    <property type="entry name" value="ZN(II)2CYS6 TRANSCRIPTION FACTOR (EUROFUNG)"/>
    <property type="match status" value="1"/>
</dbReference>
<dbReference type="InterPro" id="IPR051711">
    <property type="entry name" value="Stress_Response_Reg"/>
</dbReference>
<protein>
    <submittedName>
        <fullName evidence="9">Fungal-specific transcription factor domain-containing protein</fullName>
    </submittedName>
</protein>